<organism evidence="1 2">
    <name type="scientific">Mycoplasma suis (strain KI_3806)</name>
    <dbReference type="NCBI Taxonomy" id="708248"/>
    <lineage>
        <taxon>Bacteria</taxon>
        <taxon>Bacillati</taxon>
        <taxon>Mycoplasmatota</taxon>
        <taxon>Mollicutes</taxon>
        <taxon>Mycoplasmataceae</taxon>
        <taxon>Mycoplasma</taxon>
    </lineage>
</organism>
<dbReference type="RefSeq" id="WP_013609230.1">
    <property type="nucleotide sequence ID" value="NC_015153.1"/>
</dbReference>
<proteinExistence type="predicted"/>
<reference evidence="1 2" key="1">
    <citation type="journal article" date="2011" name="J. Bacteriol.">
        <title>Complete genome sequence of the hemotrophic Mycoplasma suis strain KI3806.</title>
        <authorList>
            <person name="Oehlerking J."/>
            <person name="Kube M."/>
            <person name="Felder K.M."/>
            <person name="Matter D."/>
            <person name="Wittenbrink M.M."/>
            <person name="Schwarzenbach S."/>
            <person name="Kramer M.M."/>
            <person name="Hoelzle K."/>
            <person name="Hoelzle L.E."/>
        </authorList>
    </citation>
    <scope>NUCLEOTIDE SEQUENCE [LARGE SCALE GENOMIC DNA]</scope>
    <source>
        <strain evidence="2">KI_3806</strain>
    </source>
</reference>
<protein>
    <submittedName>
        <fullName evidence="1">Uncharacterized protein</fullName>
    </submittedName>
</protein>
<name>F0V1U6_MYCS3</name>
<evidence type="ECO:0000313" key="1">
    <source>
        <dbReference type="EMBL" id="CBZ40627.1"/>
    </source>
</evidence>
<dbReference type="EMBL" id="FQ790233">
    <property type="protein sequence ID" value="CBZ40627.1"/>
    <property type="molecule type" value="Genomic_DNA"/>
</dbReference>
<dbReference type="KEGG" id="msk:MSUIS_05340"/>
<accession>F0V1U6</accession>
<dbReference type="Proteomes" id="UP000008645">
    <property type="component" value="Chromosome"/>
</dbReference>
<dbReference type="AlphaFoldDB" id="F0V1U6"/>
<dbReference type="HOGENOM" id="CLU_3045600_0_0_14"/>
<sequence length="54" mass="6649">MRSLFRRNSSDQRIRTVKLVNPTPEDERSWFLWFYQLKRSCSRSNRTKSNKQNV</sequence>
<evidence type="ECO:0000313" key="2">
    <source>
        <dbReference type="Proteomes" id="UP000008645"/>
    </source>
</evidence>
<gene>
    <name evidence="1" type="ORF">MSUIS_05340</name>
</gene>